<keyword evidence="12" id="KW-0732">Signal</keyword>
<dbReference type="PROSITE" id="PS51695">
    <property type="entry name" value="SEDOLISIN"/>
    <property type="match status" value="1"/>
</dbReference>
<dbReference type="GO" id="GO:0008240">
    <property type="term" value="F:tripeptidyl-peptidase activity"/>
    <property type="evidence" value="ECO:0007669"/>
    <property type="project" value="UniProtKB-EC"/>
</dbReference>
<evidence type="ECO:0000256" key="12">
    <source>
        <dbReference type="SAM" id="SignalP"/>
    </source>
</evidence>
<dbReference type="CDD" id="cd11377">
    <property type="entry name" value="Pro-peptidase_S53"/>
    <property type="match status" value="1"/>
</dbReference>
<comment type="caution">
    <text evidence="14">The sequence shown here is derived from an EMBL/GenBank/DDBJ whole genome shotgun (WGS) entry which is preliminary data.</text>
</comment>
<dbReference type="PANTHER" id="PTHR14218:SF15">
    <property type="entry name" value="TRIPEPTIDYL-PEPTIDASE 1"/>
    <property type="match status" value="1"/>
</dbReference>
<dbReference type="SMART" id="SM00944">
    <property type="entry name" value="Pro-kuma_activ"/>
    <property type="match status" value="1"/>
</dbReference>
<dbReference type="Pfam" id="PF00082">
    <property type="entry name" value="Peptidase_S8"/>
    <property type="match status" value="1"/>
</dbReference>
<evidence type="ECO:0000256" key="8">
    <source>
        <dbReference type="ARBA" id="ARBA00022825"/>
    </source>
</evidence>
<dbReference type="CDD" id="cd04056">
    <property type="entry name" value="Peptidases_S53"/>
    <property type="match status" value="1"/>
</dbReference>
<feature type="signal peptide" evidence="12">
    <location>
        <begin position="1"/>
        <end position="18"/>
    </location>
</feature>
<dbReference type="EMBL" id="JACAZF010000014">
    <property type="protein sequence ID" value="KAF7290721.1"/>
    <property type="molecule type" value="Genomic_DNA"/>
</dbReference>
<keyword evidence="5 11" id="KW-0645">Protease</keyword>
<evidence type="ECO:0000313" key="14">
    <source>
        <dbReference type="EMBL" id="KAF7290721.1"/>
    </source>
</evidence>
<feature type="binding site" evidence="11">
    <location>
        <position position="554"/>
    </location>
    <ligand>
        <name>Ca(2+)</name>
        <dbReference type="ChEBI" id="CHEBI:29108"/>
    </ligand>
</feature>
<dbReference type="SUPFAM" id="SSF52743">
    <property type="entry name" value="Subtilisin-like"/>
    <property type="match status" value="1"/>
</dbReference>
<evidence type="ECO:0000256" key="2">
    <source>
        <dbReference type="ARBA" id="ARBA00002451"/>
    </source>
</evidence>
<dbReference type="SUPFAM" id="SSF54897">
    <property type="entry name" value="Protease propeptides/inhibitors"/>
    <property type="match status" value="1"/>
</dbReference>
<feature type="binding site" evidence="11">
    <location>
        <position position="532"/>
    </location>
    <ligand>
        <name>Ca(2+)</name>
        <dbReference type="ChEBI" id="CHEBI:29108"/>
    </ligand>
</feature>
<dbReference type="GeneID" id="59352099"/>
<evidence type="ECO:0000313" key="15">
    <source>
        <dbReference type="Proteomes" id="UP000636479"/>
    </source>
</evidence>
<keyword evidence="8 11" id="KW-0720">Serine protease</keyword>
<dbReference type="Gene3D" id="3.40.50.200">
    <property type="entry name" value="Peptidase S8/S53 domain"/>
    <property type="match status" value="1"/>
</dbReference>
<dbReference type="PANTHER" id="PTHR14218">
    <property type="entry name" value="PROTEASE S8 TRIPEPTIDYL PEPTIDASE I CLN2"/>
    <property type="match status" value="1"/>
</dbReference>
<feature type="domain" description="Peptidase S53" evidence="13">
    <location>
        <begin position="202"/>
        <end position="573"/>
    </location>
</feature>
<evidence type="ECO:0000256" key="1">
    <source>
        <dbReference type="ARBA" id="ARBA00001910"/>
    </source>
</evidence>
<proteinExistence type="predicted"/>
<keyword evidence="15" id="KW-1185">Reference proteome</keyword>
<evidence type="ECO:0000259" key="13">
    <source>
        <dbReference type="PROSITE" id="PS51695"/>
    </source>
</evidence>
<dbReference type="EC" id="3.4.14.10" evidence="4"/>
<evidence type="ECO:0000256" key="3">
    <source>
        <dbReference type="ARBA" id="ARBA00004239"/>
    </source>
</evidence>
<feature type="active site" description="Charge relay system" evidence="11">
    <location>
        <position position="488"/>
    </location>
</feature>
<dbReference type="GO" id="GO:0005576">
    <property type="term" value="C:extracellular region"/>
    <property type="evidence" value="ECO:0007669"/>
    <property type="project" value="UniProtKB-SubCell"/>
</dbReference>
<comment type="subcellular location">
    <subcellularLocation>
        <location evidence="3">Secreted</location>
        <location evidence="3">Extracellular space</location>
    </subcellularLocation>
</comment>
<dbReference type="GO" id="GO:0006508">
    <property type="term" value="P:proteolysis"/>
    <property type="evidence" value="ECO:0007669"/>
    <property type="project" value="UniProtKB-KW"/>
</dbReference>
<dbReference type="Pfam" id="PF09286">
    <property type="entry name" value="Pro-kuma_activ"/>
    <property type="match status" value="1"/>
</dbReference>
<sequence>MVFSAILTLLPLLTSVSASFILHETRPSAPAGFTSQGKAPADQNVTLRVGLKSSNMAGLEAKLLSISTPGSADFRKWLSAEELKPYMEPSQATLSAFTSFVKTHNLTHSVLSPHNDWMSLTLSVAQANTLFAADFRTFSHEKLDAPITRTLSVSLPRELADHVEVLHPTTAFLLPKGDSLNSRIARQPLRRAVPASCIDDFLVKPACLQELYGIPKTPATASAGGKNNLLVTGYEDMWANEEDLKNFLMIYRPDMDPNTKFELFTLDGGKNPQEPENAGPEANLDIQYTVGDHVGLATGVPVQYLSVGGALVDEDLFPGMLDTIFYVLGLKTAPTVITTSYGDNEENFGPSAATKMCDGYMAMAARGISNLFASGDGGPRGGHDHAWQCSNNTFIPVFPGTCPWITSVGSTQDFEPEIAAPYTSGGFSNFFPVPAYQSPFTGPFLNQLPGDFAGIFNRTGRGFPDLSLTGSAYATVVWNWTTGLGETSASAPAVASMISLINDRLLAAGKPVLGFLNPWLYGTAAKTAFTDITAGKNFGTCQKSVSFEATQGWDPITGLGTPSFDKLLAAAQV</sequence>
<evidence type="ECO:0000256" key="4">
    <source>
        <dbReference type="ARBA" id="ARBA00012462"/>
    </source>
</evidence>
<dbReference type="InterPro" id="IPR015366">
    <property type="entry name" value="S53_propep"/>
</dbReference>
<feature type="active site" description="Charge relay system" evidence="11">
    <location>
        <position position="285"/>
    </location>
</feature>
<organism evidence="14 15">
    <name type="scientific">Mycena indigotica</name>
    <dbReference type="NCBI Taxonomy" id="2126181"/>
    <lineage>
        <taxon>Eukaryota</taxon>
        <taxon>Fungi</taxon>
        <taxon>Dikarya</taxon>
        <taxon>Basidiomycota</taxon>
        <taxon>Agaricomycotina</taxon>
        <taxon>Agaricomycetes</taxon>
        <taxon>Agaricomycetidae</taxon>
        <taxon>Agaricales</taxon>
        <taxon>Marasmiineae</taxon>
        <taxon>Mycenaceae</taxon>
        <taxon>Mycena</taxon>
    </lineage>
</organism>
<comment type="catalytic activity">
    <reaction evidence="1">
        <text>Release of an N-terminal tripeptide from a polypeptide.</text>
        <dbReference type="EC" id="3.4.14.10"/>
    </reaction>
</comment>
<dbReference type="InterPro" id="IPR030400">
    <property type="entry name" value="Sedolisin_dom"/>
</dbReference>
<dbReference type="RefSeq" id="XP_037214081.1">
    <property type="nucleotide sequence ID" value="XM_037369583.1"/>
</dbReference>
<keyword evidence="9 11" id="KW-0106">Calcium</keyword>
<reference evidence="14" key="1">
    <citation type="submission" date="2020-05" db="EMBL/GenBank/DDBJ databases">
        <title>Mycena genomes resolve the evolution of fungal bioluminescence.</title>
        <authorList>
            <person name="Tsai I.J."/>
        </authorList>
    </citation>
    <scope>NUCLEOTIDE SEQUENCE</scope>
    <source>
        <strain evidence="14">171206Taipei</strain>
    </source>
</reference>
<dbReference type="GO" id="GO:0046872">
    <property type="term" value="F:metal ion binding"/>
    <property type="evidence" value="ECO:0007669"/>
    <property type="project" value="UniProtKB-UniRule"/>
</dbReference>
<dbReference type="InterPro" id="IPR050819">
    <property type="entry name" value="Tripeptidyl-peptidase_I"/>
</dbReference>
<feature type="binding site" evidence="11">
    <location>
        <position position="552"/>
    </location>
    <ligand>
        <name>Ca(2+)</name>
        <dbReference type="ChEBI" id="CHEBI:29108"/>
    </ligand>
</feature>
<protein>
    <recommendedName>
        <fullName evidence="4">tripeptidyl-peptidase II</fullName>
        <ecNumber evidence="4">3.4.14.10</ecNumber>
    </recommendedName>
</protein>
<comment type="cofactor">
    <cofactor evidence="11">
        <name>Ca(2+)</name>
        <dbReference type="ChEBI" id="CHEBI:29108"/>
    </cofactor>
    <text evidence="11">Binds 1 Ca(2+) ion per subunit.</text>
</comment>
<feature type="chain" id="PRO_5034064769" description="tripeptidyl-peptidase II" evidence="12">
    <location>
        <begin position="19"/>
        <end position="573"/>
    </location>
</feature>
<keyword evidence="6 11" id="KW-0479">Metal-binding</keyword>
<accession>A0A8H6S116</accession>
<comment type="function">
    <text evidence="2">Secreted tripeptidyl-peptidase which degrades proteins at acidic pHs and is involved in virulence.</text>
</comment>
<evidence type="ECO:0000256" key="5">
    <source>
        <dbReference type="ARBA" id="ARBA00022670"/>
    </source>
</evidence>
<evidence type="ECO:0000256" key="6">
    <source>
        <dbReference type="ARBA" id="ARBA00022723"/>
    </source>
</evidence>
<dbReference type="Proteomes" id="UP000636479">
    <property type="component" value="Unassembled WGS sequence"/>
</dbReference>
<evidence type="ECO:0000256" key="7">
    <source>
        <dbReference type="ARBA" id="ARBA00022801"/>
    </source>
</evidence>
<dbReference type="AlphaFoldDB" id="A0A8H6S116"/>
<feature type="active site" description="Charge relay system" evidence="11">
    <location>
        <position position="281"/>
    </location>
</feature>
<evidence type="ECO:0000256" key="11">
    <source>
        <dbReference type="PROSITE-ProRule" id="PRU01032"/>
    </source>
</evidence>
<dbReference type="OrthoDB" id="409122at2759"/>
<feature type="binding site" evidence="11">
    <location>
        <position position="531"/>
    </location>
    <ligand>
        <name>Ca(2+)</name>
        <dbReference type="ChEBI" id="CHEBI:29108"/>
    </ligand>
</feature>
<keyword evidence="7 11" id="KW-0378">Hydrolase</keyword>
<dbReference type="InterPro" id="IPR000209">
    <property type="entry name" value="Peptidase_S8/S53_dom"/>
</dbReference>
<dbReference type="GO" id="GO:0004252">
    <property type="term" value="F:serine-type endopeptidase activity"/>
    <property type="evidence" value="ECO:0007669"/>
    <property type="project" value="UniProtKB-UniRule"/>
</dbReference>
<name>A0A8H6S116_9AGAR</name>
<keyword evidence="10" id="KW-0865">Zymogen</keyword>
<dbReference type="InterPro" id="IPR036852">
    <property type="entry name" value="Peptidase_S8/S53_dom_sf"/>
</dbReference>
<gene>
    <name evidence="14" type="ORF">MIND_01312800</name>
</gene>
<evidence type="ECO:0000256" key="9">
    <source>
        <dbReference type="ARBA" id="ARBA00022837"/>
    </source>
</evidence>
<evidence type="ECO:0000256" key="10">
    <source>
        <dbReference type="ARBA" id="ARBA00023145"/>
    </source>
</evidence>